<keyword evidence="1" id="KW-0812">Transmembrane</keyword>
<keyword evidence="1" id="KW-0472">Membrane</keyword>
<dbReference type="EMBL" id="VBOT01000039">
    <property type="protein sequence ID" value="TMQ52215.1"/>
    <property type="molecule type" value="Genomic_DNA"/>
</dbReference>
<name>A0A538SLI1_UNCEI</name>
<reference evidence="2 3" key="1">
    <citation type="journal article" date="2019" name="Nat. Microbiol.">
        <title>Mediterranean grassland soil C-N compound turnover is dependent on rainfall and depth, and is mediated by genomically divergent microorganisms.</title>
        <authorList>
            <person name="Diamond S."/>
            <person name="Andeer P.F."/>
            <person name="Li Z."/>
            <person name="Crits-Christoph A."/>
            <person name="Burstein D."/>
            <person name="Anantharaman K."/>
            <person name="Lane K.R."/>
            <person name="Thomas B.C."/>
            <person name="Pan C."/>
            <person name="Northen T.R."/>
            <person name="Banfield J.F."/>
        </authorList>
    </citation>
    <scope>NUCLEOTIDE SEQUENCE [LARGE SCALE GENOMIC DNA]</scope>
    <source>
        <strain evidence="2">WS_3</strain>
    </source>
</reference>
<keyword evidence="1" id="KW-1133">Transmembrane helix</keyword>
<organism evidence="2 3">
    <name type="scientific">Eiseniibacteriota bacterium</name>
    <dbReference type="NCBI Taxonomy" id="2212470"/>
    <lineage>
        <taxon>Bacteria</taxon>
        <taxon>Candidatus Eiseniibacteriota</taxon>
    </lineage>
</organism>
<dbReference type="AlphaFoldDB" id="A0A538SLI1"/>
<feature type="non-terminal residue" evidence="2">
    <location>
        <position position="159"/>
    </location>
</feature>
<feature type="transmembrane region" description="Helical" evidence="1">
    <location>
        <begin position="59"/>
        <end position="78"/>
    </location>
</feature>
<dbReference type="Proteomes" id="UP000320184">
    <property type="component" value="Unassembled WGS sequence"/>
</dbReference>
<sequence length="159" mass="17637">MIQASRPRTATEVARALELACRAWMLLTTCFLVGNGAIVLLLGSARLHDLVQEGPLSRLPLTLVSVAIAWLVVGAALFALGNRALRERHWLTVLCAFFVLMLYANILRERLAYADVRDYVLAAHDLAQHTTLHARYLYPPFFATVLAALLPLGDLSVEW</sequence>
<evidence type="ECO:0000313" key="3">
    <source>
        <dbReference type="Proteomes" id="UP000320184"/>
    </source>
</evidence>
<feature type="transmembrane region" description="Helical" evidence="1">
    <location>
        <begin position="24"/>
        <end position="47"/>
    </location>
</feature>
<feature type="transmembrane region" description="Helical" evidence="1">
    <location>
        <begin position="90"/>
        <end position="107"/>
    </location>
</feature>
<comment type="caution">
    <text evidence="2">The sequence shown here is derived from an EMBL/GenBank/DDBJ whole genome shotgun (WGS) entry which is preliminary data.</text>
</comment>
<evidence type="ECO:0000256" key="1">
    <source>
        <dbReference type="SAM" id="Phobius"/>
    </source>
</evidence>
<proteinExistence type="predicted"/>
<protein>
    <submittedName>
        <fullName evidence="2">Uncharacterized protein</fullName>
    </submittedName>
</protein>
<accession>A0A538SLI1</accession>
<evidence type="ECO:0000313" key="2">
    <source>
        <dbReference type="EMBL" id="TMQ52215.1"/>
    </source>
</evidence>
<gene>
    <name evidence="2" type="ORF">E6K73_03390</name>
</gene>